<proteinExistence type="predicted"/>
<organism evidence="1 2">
    <name type="scientific">Candidatus Tanganyikabacteria bacterium</name>
    <dbReference type="NCBI Taxonomy" id="2961651"/>
    <lineage>
        <taxon>Bacteria</taxon>
        <taxon>Bacillati</taxon>
        <taxon>Candidatus Sericytochromatia</taxon>
        <taxon>Candidatus Tanganyikabacteria</taxon>
    </lineage>
</organism>
<dbReference type="EMBL" id="VGJX01000012">
    <property type="protein sequence ID" value="MBM3273608.1"/>
    <property type="molecule type" value="Genomic_DNA"/>
</dbReference>
<dbReference type="Pfam" id="PF14559">
    <property type="entry name" value="TPR_19"/>
    <property type="match status" value="1"/>
</dbReference>
<dbReference type="Gene3D" id="1.25.40.10">
    <property type="entry name" value="Tetratricopeptide repeat domain"/>
    <property type="match status" value="1"/>
</dbReference>
<comment type="caution">
    <text evidence="1">The sequence shown here is derived from an EMBL/GenBank/DDBJ whole genome shotgun (WGS) entry which is preliminary data.</text>
</comment>
<reference evidence="1 2" key="1">
    <citation type="submission" date="2019-03" db="EMBL/GenBank/DDBJ databases">
        <title>Lake Tanganyika Metagenome-Assembled Genomes (MAGs).</title>
        <authorList>
            <person name="Tran P."/>
        </authorList>
    </citation>
    <scope>NUCLEOTIDE SEQUENCE [LARGE SCALE GENOMIC DNA]</scope>
    <source>
        <strain evidence="1">K_DeepCast_65m_m2_236</strain>
    </source>
</reference>
<dbReference type="SUPFAM" id="SSF48452">
    <property type="entry name" value="TPR-like"/>
    <property type="match status" value="1"/>
</dbReference>
<dbReference type="Proteomes" id="UP000703893">
    <property type="component" value="Unassembled WGS sequence"/>
</dbReference>
<evidence type="ECO:0000313" key="2">
    <source>
        <dbReference type="Proteomes" id="UP000703893"/>
    </source>
</evidence>
<evidence type="ECO:0000313" key="1">
    <source>
        <dbReference type="EMBL" id="MBM3273608.1"/>
    </source>
</evidence>
<gene>
    <name evidence="1" type="ORF">FJZ00_00540</name>
</gene>
<dbReference type="InterPro" id="IPR011990">
    <property type="entry name" value="TPR-like_helical_dom_sf"/>
</dbReference>
<name>A0A937X0C2_9BACT</name>
<accession>A0A937X0C2</accession>
<dbReference type="AlphaFoldDB" id="A0A937X0C2"/>
<protein>
    <submittedName>
        <fullName evidence="1">Tetratricopeptide repeat protein</fullName>
    </submittedName>
</protein>
<feature type="non-terminal residue" evidence="1">
    <location>
        <position position="103"/>
    </location>
</feature>
<sequence length="103" mass="10970">MPSSLELGMQAMQEGQPSRAASFFEFALKKAPADPAIRILAADAYLAAEQVGKAEPHVRFLLDQADSLYQRGEYELLARARAAMAKIDAARGGLPGYDGGTAT</sequence>